<dbReference type="EMBL" id="RCML01000022">
    <property type="protein sequence ID" value="KAG2997795.1"/>
    <property type="molecule type" value="Genomic_DNA"/>
</dbReference>
<evidence type="ECO:0000313" key="5">
    <source>
        <dbReference type="Proteomes" id="UP000697107"/>
    </source>
</evidence>
<dbReference type="PANTHER" id="PTHR33064:SF37">
    <property type="entry name" value="RIBONUCLEASE H"/>
    <property type="match status" value="1"/>
</dbReference>
<dbReference type="InterPro" id="IPR051320">
    <property type="entry name" value="Viral_Replic_Matur_Polypro"/>
</dbReference>
<reference evidence="3" key="1">
    <citation type="submission" date="2018-10" db="EMBL/GenBank/DDBJ databases">
        <title>Effector identification in a new, highly contiguous assembly of the strawberry crown rot pathogen Phytophthora cactorum.</title>
        <authorList>
            <person name="Armitage A.D."/>
            <person name="Nellist C.F."/>
            <person name="Bates H."/>
            <person name="Vickerstaff R.J."/>
            <person name="Harrison R.J."/>
        </authorList>
    </citation>
    <scope>NUCLEOTIDE SEQUENCE</scope>
    <source>
        <strain evidence="3">P415</strain>
        <strain evidence="4">P421</strain>
    </source>
</reference>
<protein>
    <recommendedName>
        <fullName evidence="2">Reverse transcriptase domain-containing protein</fullName>
    </recommendedName>
</protein>
<dbReference type="InterPro" id="IPR043128">
    <property type="entry name" value="Rev_trsase/Diguanyl_cyclase"/>
</dbReference>
<comment type="caution">
    <text evidence="3">The sequence shown here is derived from an EMBL/GenBank/DDBJ whole genome shotgun (WGS) entry which is preliminary data.</text>
</comment>
<sequence>MRFEAHIASASQGKSAAKSDQEQKPTEKLLKGRGWQNIGGKTRQQPVKHSEQQKKTQETTANSGKSDKKCFKCEDLAHGVFQCPNISSLAEAKELYEKCTGKRVMKPVLAAIPTDQAVTTASPAITCVVISTVETSTILDSAAEVSVVTTKLLKQLSASGAWIAQQALTGTAGVTGIGDNPVPVKSKVKLDLRFSTPGGPFILQNVICWVTDQPLPPGVGDLLLSRWIMVRLGYSSDKSLAAAQQVQSVWDMCDVNEETTSGMASVLAYSGQMTHIEPAGEELDLQEDEDQSCFPTFTDDAETEHELIRSILLGKVEDARHLGATPGFVAELRAILMELINVFRLVIGRDKPVDMSPMEVTLKTGAVPVRCRARRYSQAHREFLKRPIDALIAAGLCYRNPRSRWCSPPHLFNKPEAGAHRMTVDVRGPNECVEQIVWPMPVLEFAMAVWCQEIYFILTEEGLITPTRVLMGGANSVAYVQSTVQEMFSEVLNKGLLIWIDDLLGYGKSNEGLLILLKKVLTICAEKGLKLNPKKCSFYLREALWCGRIVSGDGVRHDPARLTALTSLLLPSTDQDLQQFICAMNRMRIAIPAFNKLVAPLSKLMEKVSVGVRRTKSERFSLAMLDGETRKASVSGSAKRH</sequence>
<dbReference type="VEuPathDB" id="FungiDB:PC110_g10908"/>
<feature type="region of interest" description="Disordered" evidence="1">
    <location>
        <begin position="1"/>
        <end position="66"/>
    </location>
</feature>
<evidence type="ECO:0000313" key="4">
    <source>
        <dbReference type="EMBL" id="KAG3226698.1"/>
    </source>
</evidence>
<dbReference type="VEuPathDB" id="FungiDB:PC110_g17443"/>
<feature type="compositionally biased region" description="Basic and acidic residues" evidence="1">
    <location>
        <begin position="17"/>
        <end position="30"/>
    </location>
</feature>
<dbReference type="VEuPathDB" id="FungiDB:PC110_g22701"/>
<dbReference type="Proteomes" id="UP000697107">
    <property type="component" value="Unassembled WGS sequence"/>
</dbReference>
<evidence type="ECO:0000313" key="3">
    <source>
        <dbReference type="EMBL" id="KAG2997795.1"/>
    </source>
</evidence>
<dbReference type="AlphaFoldDB" id="A0A8T1GS76"/>
<dbReference type="Gene3D" id="3.30.70.270">
    <property type="match status" value="1"/>
</dbReference>
<accession>A0A8T1GS76</accession>
<feature type="domain" description="Reverse transcriptase" evidence="2">
    <location>
        <begin position="450"/>
        <end position="541"/>
    </location>
</feature>
<dbReference type="InterPro" id="IPR043502">
    <property type="entry name" value="DNA/RNA_pol_sf"/>
</dbReference>
<dbReference type="EMBL" id="RCMV01000051">
    <property type="protein sequence ID" value="KAG3226698.1"/>
    <property type="molecule type" value="Genomic_DNA"/>
</dbReference>
<evidence type="ECO:0000259" key="2">
    <source>
        <dbReference type="Pfam" id="PF00078"/>
    </source>
</evidence>
<dbReference type="PANTHER" id="PTHR33064">
    <property type="entry name" value="POL PROTEIN"/>
    <property type="match status" value="1"/>
</dbReference>
<dbReference type="Pfam" id="PF00078">
    <property type="entry name" value="RVT_1"/>
    <property type="match status" value="1"/>
</dbReference>
<evidence type="ECO:0000256" key="1">
    <source>
        <dbReference type="SAM" id="MobiDB-lite"/>
    </source>
</evidence>
<dbReference type="Proteomes" id="UP000760860">
    <property type="component" value="Unassembled WGS sequence"/>
</dbReference>
<proteinExistence type="predicted"/>
<name>A0A8T1GS76_9STRA</name>
<feature type="compositionally biased region" description="Basic and acidic residues" evidence="1">
    <location>
        <begin position="48"/>
        <end position="57"/>
    </location>
</feature>
<dbReference type="InterPro" id="IPR000477">
    <property type="entry name" value="RT_dom"/>
</dbReference>
<organism evidence="3 5">
    <name type="scientific">Phytophthora cactorum</name>
    <dbReference type="NCBI Taxonomy" id="29920"/>
    <lineage>
        <taxon>Eukaryota</taxon>
        <taxon>Sar</taxon>
        <taxon>Stramenopiles</taxon>
        <taxon>Oomycota</taxon>
        <taxon>Peronosporomycetes</taxon>
        <taxon>Peronosporales</taxon>
        <taxon>Peronosporaceae</taxon>
        <taxon>Phytophthora</taxon>
    </lineage>
</organism>
<dbReference type="SUPFAM" id="SSF56672">
    <property type="entry name" value="DNA/RNA polymerases"/>
    <property type="match status" value="1"/>
</dbReference>
<gene>
    <name evidence="3" type="ORF">PC118_g1686</name>
    <name evidence="4" type="ORF">PC129_g2695</name>
</gene>